<evidence type="ECO:0000313" key="2">
    <source>
        <dbReference type="RefSeq" id="XP_075099449.1"/>
    </source>
</evidence>
<evidence type="ECO:0000313" key="1">
    <source>
        <dbReference type="Proteomes" id="UP000790787"/>
    </source>
</evidence>
<reference evidence="2" key="2">
    <citation type="submission" date="2025-08" db="UniProtKB">
        <authorList>
            <consortium name="RefSeq"/>
        </authorList>
    </citation>
    <scope>IDENTIFICATION</scope>
    <source>
        <tissue evidence="2">Leaf</tissue>
    </source>
</reference>
<gene>
    <name evidence="2" type="primary">LOC142176224</name>
</gene>
<proteinExistence type="predicted"/>
<accession>A0AC58TQF7</accession>
<reference evidence="1" key="1">
    <citation type="journal article" date="2014" name="Nat. Commun.">
        <title>The tobacco genome sequence and its comparison with those of tomato and potato.</title>
        <authorList>
            <person name="Sierro N."/>
            <person name="Battey J.N."/>
            <person name="Ouadi S."/>
            <person name="Bakaher N."/>
            <person name="Bovet L."/>
            <person name="Willig A."/>
            <person name="Goepfert S."/>
            <person name="Peitsch M.C."/>
            <person name="Ivanov N.V."/>
        </authorList>
    </citation>
    <scope>NUCLEOTIDE SEQUENCE [LARGE SCALE GENOMIC DNA]</scope>
</reference>
<keyword evidence="1" id="KW-1185">Reference proteome</keyword>
<dbReference type="Proteomes" id="UP000790787">
    <property type="component" value="Chromosome 3"/>
</dbReference>
<sequence>MADDADRFFKEQLQEETTTMSFDILEHVPTLVDYAQNVELIKQPTKEEVIHAVFGLNGDSAGGPDGFTGCFFHTCWDIIAEDMVVTFSDMRPISLSNFVNKIFSRVVHERLAVLLPNIVSEEQVGFVKGRSIVENVLLTQEIITDIRLRTKAGPNVVIKLDMAKAYDRLSWLFLTKVFRKMGFGERFIGLVYGIVANNWYSVLLNGQPYGFFKSTRGVKQGDPISPTLFILAAEALSRGLNALHKNLHFCGFGLPKWSPKINHLSYADDIIIFSSSDATSLTLIMKVLAGYEAASGQLINKSKSAIYLHHSAGEEVVDKVQRIIGFNKQEFPFTYLGCPIFYARRRMDYYQDLMTKVLDKLQDWKGIGALYFVTTPDFVCDESIQNIYDVVVNDQWDEVKIREILPEQLANHILLHIKPPVVHDALDKPLWMLESRGEFTVKSSWDYVRIRNQPSNAYRFTWVKGLPFKISFFMWKLWKNKLPLDDFLRKIGYLMASKCWCRSEPHEETMQHLFYSSYAATKVWKYFLGHAGINVDGITLHQAITKCWTVEVIPRLKPTLQALPAVIVWELWKRRNSYKHGEPVTINRVINHISTSMKSLVKFRKPSIQRVPHRWPDLLNKMESYLPKLKYTKVMWDCPSPGWIKVNTDGASRGNPGRSEIGYVLRNEEGDLTYGYGREVQEGTNSEAEAQAILEAMRFCIDNDYILIELHTDSMMLKNVLNRE</sequence>
<protein>
    <submittedName>
        <fullName evidence="2">Uncharacterized protein LOC142176224</fullName>
    </submittedName>
</protein>
<name>A0AC58TQF7_TOBAC</name>
<dbReference type="RefSeq" id="XP_075099449.1">
    <property type="nucleotide sequence ID" value="XM_075243348.1"/>
</dbReference>
<organism evidence="1 2">
    <name type="scientific">Nicotiana tabacum</name>
    <name type="common">Common tobacco</name>
    <dbReference type="NCBI Taxonomy" id="4097"/>
    <lineage>
        <taxon>Eukaryota</taxon>
        <taxon>Viridiplantae</taxon>
        <taxon>Streptophyta</taxon>
        <taxon>Embryophyta</taxon>
        <taxon>Tracheophyta</taxon>
        <taxon>Spermatophyta</taxon>
        <taxon>Magnoliopsida</taxon>
        <taxon>eudicotyledons</taxon>
        <taxon>Gunneridae</taxon>
        <taxon>Pentapetalae</taxon>
        <taxon>asterids</taxon>
        <taxon>lamiids</taxon>
        <taxon>Solanales</taxon>
        <taxon>Solanaceae</taxon>
        <taxon>Nicotianoideae</taxon>
        <taxon>Nicotianeae</taxon>
        <taxon>Nicotiana</taxon>
    </lineage>
</organism>